<evidence type="ECO:0000313" key="3">
    <source>
        <dbReference type="Proteomes" id="UP000807115"/>
    </source>
</evidence>
<organism evidence="2 3">
    <name type="scientific">Sorghum bicolor</name>
    <name type="common">Sorghum</name>
    <name type="synonym">Sorghum vulgare</name>
    <dbReference type="NCBI Taxonomy" id="4558"/>
    <lineage>
        <taxon>Eukaryota</taxon>
        <taxon>Viridiplantae</taxon>
        <taxon>Streptophyta</taxon>
        <taxon>Embryophyta</taxon>
        <taxon>Tracheophyta</taxon>
        <taxon>Spermatophyta</taxon>
        <taxon>Magnoliopsida</taxon>
        <taxon>Liliopsida</taxon>
        <taxon>Poales</taxon>
        <taxon>Poaceae</taxon>
        <taxon>PACMAD clade</taxon>
        <taxon>Panicoideae</taxon>
        <taxon>Andropogonodae</taxon>
        <taxon>Andropogoneae</taxon>
        <taxon>Sorghinae</taxon>
        <taxon>Sorghum</taxon>
    </lineage>
</organism>
<gene>
    <name evidence="2" type="ORF">BDA96_10G086500</name>
</gene>
<proteinExistence type="predicted"/>
<dbReference type="Proteomes" id="UP000807115">
    <property type="component" value="Chromosome 10"/>
</dbReference>
<reference evidence="2" key="1">
    <citation type="journal article" date="2019" name="BMC Genomics">
        <title>A new reference genome for Sorghum bicolor reveals high levels of sequence similarity between sweet and grain genotypes: implications for the genetics of sugar metabolism.</title>
        <authorList>
            <person name="Cooper E.A."/>
            <person name="Brenton Z.W."/>
            <person name="Flinn B.S."/>
            <person name="Jenkins J."/>
            <person name="Shu S."/>
            <person name="Flowers D."/>
            <person name="Luo F."/>
            <person name="Wang Y."/>
            <person name="Xia P."/>
            <person name="Barry K."/>
            <person name="Daum C."/>
            <person name="Lipzen A."/>
            <person name="Yoshinaga Y."/>
            <person name="Schmutz J."/>
            <person name="Saski C."/>
            <person name="Vermerris W."/>
            <person name="Kresovich S."/>
        </authorList>
    </citation>
    <scope>NUCLEOTIDE SEQUENCE</scope>
</reference>
<dbReference type="EMBL" id="CM027689">
    <property type="protein sequence ID" value="KAG0513261.1"/>
    <property type="molecule type" value="Genomic_DNA"/>
</dbReference>
<name>A0A921Q3T9_SORBI</name>
<comment type="caution">
    <text evidence="2">The sequence shown here is derived from an EMBL/GenBank/DDBJ whole genome shotgun (WGS) entry which is preliminary data.</text>
</comment>
<evidence type="ECO:0000256" key="1">
    <source>
        <dbReference type="SAM" id="MobiDB-lite"/>
    </source>
</evidence>
<sequence>MTWDIGSASPDPSRDSTYVSRGSTDKFQLARPALSCPTPWAPSHSADGAQFLPRPILRGLAPPKPDPRVSFHYGLRSRRRVTNPTNSKPNQCESIPIGKGSLDFECYLP</sequence>
<dbReference type="AlphaFoldDB" id="A0A921Q3T9"/>
<evidence type="ECO:0000313" key="2">
    <source>
        <dbReference type="EMBL" id="KAG0513261.1"/>
    </source>
</evidence>
<protein>
    <submittedName>
        <fullName evidence="2">Uncharacterized protein</fullName>
    </submittedName>
</protein>
<reference evidence="2" key="2">
    <citation type="submission" date="2020-10" db="EMBL/GenBank/DDBJ databases">
        <authorList>
            <person name="Cooper E.A."/>
            <person name="Brenton Z.W."/>
            <person name="Flinn B.S."/>
            <person name="Jenkins J."/>
            <person name="Shu S."/>
            <person name="Flowers D."/>
            <person name="Luo F."/>
            <person name="Wang Y."/>
            <person name="Xia P."/>
            <person name="Barry K."/>
            <person name="Daum C."/>
            <person name="Lipzen A."/>
            <person name="Yoshinaga Y."/>
            <person name="Schmutz J."/>
            <person name="Saski C."/>
            <person name="Vermerris W."/>
            <person name="Kresovich S."/>
        </authorList>
    </citation>
    <scope>NUCLEOTIDE SEQUENCE</scope>
</reference>
<accession>A0A921Q3T9</accession>
<feature type="region of interest" description="Disordered" evidence="1">
    <location>
        <begin position="1"/>
        <end position="22"/>
    </location>
</feature>